<gene>
    <name evidence="3" type="ORF">M8523_09255</name>
</gene>
<keyword evidence="4" id="KW-1185">Reference proteome</keyword>
<comment type="caution">
    <text evidence="3">The sequence shown here is derived from an EMBL/GenBank/DDBJ whole genome shotgun (WGS) entry which is preliminary data.</text>
</comment>
<dbReference type="Pfam" id="PF01569">
    <property type="entry name" value="PAP2"/>
    <property type="match status" value="1"/>
</dbReference>
<evidence type="ECO:0000256" key="1">
    <source>
        <dbReference type="SAM" id="Phobius"/>
    </source>
</evidence>
<name>A0AA42CMB0_9HYPH</name>
<dbReference type="SUPFAM" id="SSF48317">
    <property type="entry name" value="Acid phosphatase/Vanadium-dependent haloperoxidase"/>
    <property type="match status" value="1"/>
</dbReference>
<dbReference type="InterPro" id="IPR000326">
    <property type="entry name" value="PAP2/HPO"/>
</dbReference>
<dbReference type="Gene3D" id="1.20.144.10">
    <property type="entry name" value="Phosphatidic acid phosphatase type 2/haloperoxidase"/>
    <property type="match status" value="1"/>
</dbReference>
<feature type="transmembrane region" description="Helical" evidence="1">
    <location>
        <begin position="68"/>
        <end position="88"/>
    </location>
</feature>
<dbReference type="Proteomes" id="UP001165667">
    <property type="component" value="Unassembled WGS sequence"/>
</dbReference>
<dbReference type="InterPro" id="IPR036938">
    <property type="entry name" value="PAP2/HPO_sf"/>
</dbReference>
<dbReference type="SMART" id="SM00014">
    <property type="entry name" value="acidPPc"/>
    <property type="match status" value="1"/>
</dbReference>
<evidence type="ECO:0000313" key="4">
    <source>
        <dbReference type="Proteomes" id="UP001165667"/>
    </source>
</evidence>
<keyword evidence="1" id="KW-0812">Transmembrane</keyword>
<keyword evidence="1" id="KW-0472">Membrane</keyword>
<dbReference type="AlphaFoldDB" id="A0AA42CMB0"/>
<protein>
    <submittedName>
        <fullName evidence="3">Phosphatase PAP2 family protein</fullName>
    </submittedName>
</protein>
<sequence length="221" mass="23805">MAVAIFVIILIGLCVRWIDRPFSTWSATHLHAYREWFDALTHIVDPFLPLSALAILAAIAARLAGRNLVGPWRSILIAGMALAVAVMMKDQGKYLFGRLWPETWVENNPSWIGTGSYGFFPLHGGRGWASFPSGHMTVITAPATTLSCSFPRLRPLLILACAAVAVGLLGADYHFLSDVIAGTGLGVLCGWVVLSHTFAAPTASICPDTPPADADRRDHAN</sequence>
<proteinExistence type="predicted"/>
<feature type="domain" description="Phosphatidic acid phosphatase type 2/haloperoxidase" evidence="2">
    <location>
        <begin position="75"/>
        <end position="194"/>
    </location>
</feature>
<feature type="transmembrane region" description="Helical" evidence="1">
    <location>
        <begin position="40"/>
        <end position="61"/>
    </location>
</feature>
<accession>A0AA42CMB0</accession>
<evidence type="ECO:0000259" key="2">
    <source>
        <dbReference type="SMART" id="SM00014"/>
    </source>
</evidence>
<dbReference type="RefSeq" id="WP_282584579.1">
    <property type="nucleotide sequence ID" value="NZ_JAMOIM010000005.1"/>
</dbReference>
<reference evidence="3" key="1">
    <citation type="submission" date="2022-05" db="EMBL/GenBank/DDBJ databases">
        <authorList>
            <person name="Pankratov T."/>
        </authorList>
    </citation>
    <scope>NUCLEOTIDE SEQUENCE</scope>
    <source>
        <strain evidence="3">BP6-180914</strain>
    </source>
</reference>
<feature type="transmembrane region" description="Helical" evidence="1">
    <location>
        <begin position="156"/>
        <end position="176"/>
    </location>
</feature>
<evidence type="ECO:0000313" key="3">
    <source>
        <dbReference type="EMBL" id="MCW6508207.1"/>
    </source>
</evidence>
<dbReference type="EMBL" id="JAMOIM010000005">
    <property type="protein sequence ID" value="MCW6508207.1"/>
    <property type="molecule type" value="Genomic_DNA"/>
</dbReference>
<keyword evidence="1" id="KW-1133">Transmembrane helix</keyword>
<organism evidence="3 4">
    <name type="scientific">Lichenifustis flavocetrariae</name>
    <dbReference type="NCBI Taxonomy" id="2949735"/>
    <lineage>
        <taxon>Bacteria</taxon>
        <taxon>Pseudomonadati</taxon>
        <taxon>Pseudomonadota</taxon>
        <taxon>Alphaproteobacteria</taxon>
        <taxon>Hyphomicrobiales</taxon>
        <taxon>Lichenihabitantaceae</taxon>
        <taxon>Lichenifustis</taxon>
    </lineage>
</organism>